<organism evidence="2">
    <name type="scientific">Arundo donax</name>
    <name type="common">Giant reed</name>
    <name type="synonym">Donax arundinaceus</name>
    <dbReference type="NCBI Taxonomy" id="35708"/>
    <lineage>
        <taxon>Eukaryota</taxon>
        <taxon>Viridiplantae</taxon>
        <taxon>Streptophyta</taxon>
        <taxon>Embryophyta</taxon>
        <taxon>Tracheophyta</taxon>
        <taxon>Spermatophyta</taxon>
        <taxon>Magnoliopsida</taxon>
        <taxon>Liliopsida</taxon>
        <taxon>Poales</taxon>
        <taxon>Poaceae</taxon>
        <taxon>PACMAD clade</taxon>
        <taxon>Arundinoideae</taxon>
        <taxon>Arundineae</taxon>
        <taxon>Arundo</taxon>
    </lineage>
</organism>
<feature type="compositionally biased region" description="Polar residues" evidence="1">
    <location>
        <begin position="7"/>
        <end position="18"/>
    </location>
</feature>
<feature type="region of interest" description="Disordered" evidence="1">
    <location>
        <begin position="1"/>
        <end position="105"/>
    </location>
</feature>
<reference evidence="2" key="2">
    <citation type="journal article" date="2015" name="Data Brief">
        <title>Shoot transcriptome of the giant reed, Arundo donax.</title>
        <authorList>
            <person name="Barrero R.A."/>
            <person name="Guerrero F.D."/>
            <person name="Moolhuijzen P."/>
            <person name="Goolsby J.A."/>
            <person name="Tidwell J."/>
            <person name="Bellgard S.E."/>
            <person name="Bellgard M.I."/>
        </authorList>
    </citation>
    <scope>NUCLEOTIDE SEQUENCE</scope>
    <source>
        <tissue evidence="2">Shoot tissue taken approximately 20 cm above the soil surface</tissue>
    </source>
</reference>
<feature type="compositionally biased region" description="Basic and acidic residues" evidence="1">
    <location>
        <begin position="84"/>
        <end position="93"/>
    </location>
</feature>
<name>A0A0A9E1U9_ARUDO</name>
<protein>
    <submittedName>
        <fullName evidence="2">Uncharacterized protein</fullName>
    </submittedName>
</protein>
<dbReference type="InterPro" id="IPR017956">
    <property type="entry name" value="AT_hook_DNA-bd_motif"/>
</dbReference>
<dbReference type="GO" id="GO:0003677">
    <property type="term" value="F:DNA binding"/>
    <property type="evidence" value="ECO:0007669"/>
    <property type="project" value="InterPro"/>
</dbReference>
<evidence type="ECO:0000313" key="2">
    <source>
        <dbReference type="EMBL" id="JAD91890.1"/>
    </source>
</evidence>
<sequence>MAVTAEGNAQASLEASNQPRKRGRPPKDRTLSAGNQPKKRGRPPKNRSAERTSGSQAIVPVQDDTGESSKRQNSTLKRNTLTARAEKLKRENLRVQGAPSGTQLF</sequence>
<proteinExistence type="predicted"/>
<dbReference type="Pfam" id="PF02178">
    <property type="entry name" value="AT_hook"/>
    <property type="match status" value="2"/>
</dbReference>
<dbReference type="AlphaFoldDB" id="A0A0A9E1U9"/>
<evidence type="ECO:0000256" key="1">
    <source>
        <dbReference type="SAM" id="MobiDB-lite"/>
    </source>
</evidence>
<reference evidence="2" key="1">
    <citation type="submission" date="2014-09" db="EMBL/GenBank/DDBJ databases">
        <authorList>
            <person name="Magalhaes I.L.F."/>
            <person name="Oliveira U."/>
            <person name="Santos F.R."/>
            <person name="Vidigal T.H.D.A."/>
            <person name="Brescovit A.D."/>
            <person name="Santos A.J."/>
        </authorList>
    </citation>
    <scope>NUCLEOTIDE SEQUENCE</scope>
    <source>
        <tissue evidence="2">Shoot tissue taken approximately 20 cm above the soil surface</tissue>
    </source>
</reference>
<dbReference type="EMBL" id="GBRH01206005">
    <property type="protein sequence ID" value="JAD91890.1"/>
    <property type="molecule type" value="Transcribed_RNA"/>
</dbReference>
<accession>A0A0A9E1U9</accession>
<feature type="compositionally biased region" description="Polar residues" evidence="1">
    <location>
        <begin position="71"/>
        <end position="82"/>
    </location>
</feature>
<dbReference type="SMART" id="SM00384">
    <property type="entry name" value="AT_hook"/>
    <property type="match status" value="2"/>
</dbReference>